<accession>A0A4Y2G7B6</accession>
<dbReference type="EMBL" id="BGPR01001223">
    <property type="protein sequence ID" value="GBM48666.1"/>
    <property type="molecule type" value="Genomic_DNA"/>
</dbReference>
<reference evidence="1 2" key="1">
    <citation type="journal article" date="2019" name="Sci. Rep.">
        <title>Orb-weaving spider Araneus ventricosus genome elucidates the spidroin gene catalogue.</title>
        <authorList>
            <person name="Kono N."/>
            <person name="Nakamura H."/>
            <person name="Ohtoshi R."/>
            <person name="Moran D.A.P."/>
            <person name="Shinohara A."/>
            <person name="Yoshida Y."/>
            <person name="Fujiwara M."/>
            <person name="Mori M."/>
            <person name="Tomita M."/>
            <person name="Arakawa K."/>
        </authorList>
    </citation>
    <scope>NUCLEOTIDE SEQUENCE [LARGE SCALE GENOMIC DNA]</scope>
</reference>
<evidence type="ECO:0000313" key="2">
    <source>
        <dbReference type="Proteomes" id="UP000499080"/>
    </source>
</evidence>
<keyword evidence="2" id="KW-1185">Reference proteome</keyword>
<dbReference type="Proteomes" id="UP000499080">
    <property type="component" value="Unassembled WGS sequence"/>
</dbReference>
<proteinExistence type="predicted"/>
<name>A0A4Y2G7B6_ARAVE</name>
<evidence type="ECO:0000313" key="1">
    <source>
        <dbReference type="EMBL" id="GBM48666.1"/>
    </source>
</evidence>
<dbReference type="AlphaFoldDB" id="A0A4Y2G7B6"/>
<organism evidence="1 2">
    <name type="scientific">Araneus ventricosus</name>
    <name type="common">Orbweaver spider</name>
    <name type="synonym">Epeira ventricosa</name>
    <dbReference type="NCBI Taxonomy" id="182803"/>
    <lineage>
        <taxon>Eukaryota</taxon>
        <taxon>Metazoa</taxon>
        <taxon>Ecdysozoa</taxon>
        <taxon>Arthropoda</taxon>
        <taxon>Chelicerata</taxon>
        <taxon>Arachnida</taxon>
        <taxon>Araneae</taxon>
        <taxon>Araneomorphae</taxon>
        <taxon>Entelegynae</taxon>
        <taxon>Araneoidea</taxon>
        <taxon>Araneidae</taxon>
        <taxon>Araneus</taxon>
    </lineage>
</organism>
<comment type="caution">
    <text evidence="1">The sequence shown here is derived from an EMBL/GenBank/DDBJ whole genome shotgun (WGS) entry which is preliminary data.</text>
</comment>
<sequence length="138" mass="15403">MSSRGGARYSKLSVIQKLGNHAASLARSSKLIKTFCNFVNAVVDYWRLLHTRNLVGKSFGLRSGEYGDQFFIPVIFKRLVQCNDTRLENYSSRKFLFLRLDLSSETASLCTIQVVLGKSSKSLIVIPKVMQSPPNGAI</sequence>
<gene>
    <name evidence="1" type="ORF">AVEN_150227_1</name>
</gene>
<protein>
    <submittedName>
        <fullName evidence="1">Uncharacterized protein</fullName>
    </submittedName>
</protein>